<dbReference type="PROSITE" id="PS51747">
    <property type="entry name" value="CYT_DCMP_DEAMINASES_2"/>
    <property type="match status" value="1"/>
</dbReference>
<dbReference type="Pfam" id="PF18785">
    <property type="entry name" value="Inv-AAD"/>
    <property type="match status" value="1"/>
</dbReference>
<dbReference type="PANTHER" id="PTHR11079">
    <property type="entry name" value="CYTOSINE DEAMINASE FAMILY MEMBER"/>
    <property type="match status" value="1"/>
</dbReference>
<keyword evidence="3" id="KW-1185">Reference proteome</keyword>
<organism evidence="2 3">
    <name type="scientific">Hesseltinella vesiculosa</name>
    <dbReference type="NCBI Taxonomy" id="101127"/>
    <lineage>
        <taxon>Eukaryota</taxon>
        <taxon>Fungi</taxon>
        <taxon>Fungi incertae sedis</taxon>
        <taxon>Mucoromycota</taxon>
        <taxon>Mucoromycotina</taxon>
        <taxon>Mucoromycetes</taxon>
        <taxon>Mucorales</taxon>
        <taxon>Cunninghamellaceae</taxon>
        <taxon>Hesseltinella</taxon>
    </lineage>
</organism>
<evidence type="ECO:0000313" key="3">
    <source>
        <dbReference type="Proteomes" id="UP000242146"/>
    </source>
</evidence>
<feature type="domain" description="CMP/dCMP-type deaminase" evidence="1">
    <location>
        <begin position="4"/>
        <end position="128"/>
    </location>
</feature>
<dbReference type="SUPFAM" id="SSF53927">
    <property type="entry name" value="Cytidine deaminase-like"/>
    <property type="match status" value="1"/>
</dbReference>
<dbReference type="PANTHER" id="PTHR11079:SF162">
    <property type="entry name" value="RIBOFLAVIN BIOSYNTHESIS PROTEIN PYRD, CHLOROPLASTIC"/>
    <property type="match status" value="1"/>
</dbReference>
<dbReference type="GO" id="GO:0008835">
    <property type="term" value="F:diaminohydroxyphosphoribosylaminopyrimidine deaminase activity"/>
    <property type="evidence" value="ECO:0007669"/>
    <property type="project" value="TreeGrafter"/>
</dbReference>
<name>A0A1X2GKC2_9FUNG</name>
<dbReference type="Proteomes" id="UP000242146">
    <property type="component" value="Unassembled WGS sequence"/>
</dbReference>
<gene>
    <name evidence="2" type="ORF">DM01DRAFT_1406965</name>
</gene>
<evidence type="ECO:0000259" key="1">
    <source>
        <dbReference type="PROSITE" id="PS51747"/>
    </source>
</evidence>
<dbReference type="OrthoDB" id="252265at2759"/>
<dbReference type="Gene3D" id="3.40.140.10">
    <property type="entry name" value="Cytidine Deaminase, domain 2"/>
    <property type="match status" value="1"/>
</dbReference>
<dbReference type="InterPro" id="IPR002125">
    <property type="entry name" value="CMP_dCMP_dom"/>
</dbReference>
<proteinExistence type="predicted"/>
<accession>A0A1X2GKC2</accession>
<dbReference type="STRING" id="101127.A0A1X2GKC2"/>
<sequence length="147" mass="15972">MAVQEDIKYMELAIVEANKSIPAEKAYCVGACLVKDGELLTTGYSRELPGNTHAEQCCLMKLTDPTVAQGATMYTTMEPCSTRLSGNIPCVQSIAQANIARVVLGVREPPNLVDCKGIQLLRELDIQVDIVPDLEDQCLAPNRHILG</sequence>
<dbReference type="AlphaFoldDB" id="A0A1X2GKC2"/>
<dbReference type="EMBL" id="MCGT01000011">
    <property type="protein sequence ID" value="ORX55808.1"/>
    <property type="molecule type" value="Genomic_DNA"/>
</dbReference>
<dbReference type="InterPro" id="IPR016193">
    <property type="entry name" value="Cytidine_deaminase-like"/>
</dbReference>
<evidence type="ECO:0000313" key="2">
    <source>
        <dbReference type="EMBL" id="ORX55808.1"/>
    </source>
</evidence>
<reference evidence="2 3" key="1">
    <citation type="submission" date="2016-07" db="EMBL/GenBank/DDBJ databases">
        <title>Pervasive Adenine N6-methylation of Active Genes in Fungi.</title>
        <authorList>
            <consortium name="DOE Joint Genome Institute"/>
            <person name="Mondo S.J."/>
            <person name="Dannebaum R.O."/>
            <person name="Kuo R.C."/>
            <person name="Labutti K."/>
            <person name="Haridas S."/>
            <person name="Kuo A."/>
            <person name="Salamov A."/>
            <person name="Ahrendt S.R."/>
            <person name="Lipzen A."/>
            <person name="Sullivan W."/>
            <person name="Andreopoulos W.B."/>
            <person name="Clum A."/>
            <person name="Lindquist E."/>
            <person name="Daum C."/>
            <person name="Ramamoorthy G.K."/>
            <person name="Gryganskyi A."/>
            <person name="Culley D."/>
            <person name="Magnuson J.K."/>
            <person name="James T.Y."/>
            <person name="O'Malley M.A."/>
            <person name="Stajich J.E."/>
            <person name="Spatafora J.W."/>
            <person name="Visel A."/>
            <person name="Grigoriev I.V."/>
        </authorList>
    </citation>
    <scope>NUCLEOTIDE SEQUENCE [LARGE SCALE GENOMIC DNA]</scope>
    <source>
        <strain evidence="2 3">NRRL 3301</strain>
    </source>
</reference>
<dbReference type="GO" id="GO:0006139">
    <property type="term" value="P:nucleobase-containing compound metabolic process"/>
    <property type="evidence" value="ECO:0007669"/>
    <property type="project" value="UniProtKB-ARBA"/>
</dbReference>
<protein>
    <submittedName>
        <fullName evidence="2">Cytidine deaminase-like protein</fullName>
    </submittedName>
</protein>
<comment type="caution">
    <text evidence="2">The sequence shown here is derived from an EMBL/GenBank/DDBJ whole genome shotgun (WGS) entry which is preliminary data.</text>
</comment>